<gene>
    <name evidence="3" type="ORF">O9K51_03702</name>
</gene>
<dbReference type="PANTHER" id="PTHR36182:SF1">
    <property type="entry name" value="PROTEIN, PUTATIVE (AFU_ORTHOLOGUE AFUA_6G10930)-RELATED"/>
    <property type="match status" value="1"/>
</dbReference>
<keyword evidence="4" id="KW-1185">Reference proteome</keyword>
<comment type="caution">
    <text evidence="3">The sequence shown here is derived from an EMBL/GenBank/DDBJ whole genome shotgun (WGS) entry which is preliminary data.</text>
</comment>
<evidence type="ECO:0000256" key="1">
    <source>
        <dbReference type="SAM" id="MobiDB-lite"/>
    </source>
</evidence>
<organism evidence="3 4">
    <name type="scientific">Purpureocillium lavendulum</name>
    <dbReference type="NCBI Taxonomy" id="1247861"/>
    <lineage>
        <taxon>Eukaryota</taxon>
        <taxon>Fungi</taxon>
        <taxon>Dikarya</taxon>
        <taxon>Ascomycota</taxon>
        <taxon>Pezizomycotina</taxon>
        <taxon>Sordariomycetes</taxon>
        <taxon>Hypocreomycetidae</taxon>
        <taxon>Hypocreales</taxon>
        <taxon>Ophiocordycipitaceae</taxon>
        <taxon>Purpureocillium</taxon>
    </lineage>
</organism>
<dbReference type="PANTHER" id="PTHR36182">
    <property type="entry name" value="PROTEIN, PUTATIVE (AFU_ORTHOLOGUE AFUA_6G10930)-RELATED"/>
    <property type="match status" value="1"/>
</dbReference>
<dbReference type="Proteomes" id="UP001163105">
    <property type="component" value="Unassembled WGS sequence"/>
</dbReference>
<keyword evidence="2" id="KW-0732">Signal</keyword>
<proteinExistence type="predicted"/>
<name>A0AB34FTC2_9HYPO</name>
<protein>
    <submittedName>
        <fullName evidence="3">Extracellular protein</fullName>
    </submittedName>
</protein>
<evidence type="ECO:0000256" key="2">
    <source>
        <dbReference type="SAM" id="SignalP"/>
    </source>
</evidence>
<feature type="compositionally biased region" description="Gly residues" evidence="1">
    <location>
        <begin position="219"/>
        <end position="229"/>
    </location>
</feature>
<dbReference type="EMBL" id="JAQHRD010000003">
    <property type="protein sequence ID" value="KAJ6442527.1"/>
    <property type="molecule type" value="Genomic_DNA"/>
</dbReference>
<feature type="chain" id="PRO_5044186494" evidence="2">
    <location>
        <begin position="17"/>
        <end position="229"/>
    </location>
</feature>
<feature type="signal peptide" evidence="2">
    <location>
        <begin position="1"/>
        <end position="16"/>
    </location>
</feature>
<dbReference type="AlphaFoldDB" id="A0AB34FTC2"/>
<evidence type="ECO:0000313" key="3">
    <source>
        <dbReference type="EMBL" id="KAJ6442527.1"/>
    </source>
</evidence>
<feature type="region of interest" description="Disordered" evidence="1">
    <location>
        <begin position="201"/>
        <end position="229"/>
    </location>
</feature>
<sequence length="229" mass="24388">MKVLAVLAGAMGLASAHMELKNPPAFRSSYNPYNGGDIDYDIRSPLESGGSDFPCKGAHKLLGTSKGKPVATWSPGGTYSMTITGNTPHKGGSCQASVSFDKGRTFKVVHSYIGNCPVMGDSSYQFTLPNDTPAGEMLFAWSWFNWEGNREMYMNCAAITVKAGGKKRGASDPISSRPNMFVANVGNGICTYEGVDVEFPQPGPDVTRNSRKTKPPGQGSCGWGGNKVQ</sequence>
<evidence type="ECO:0000313" key="4">
    <source>
        <dbReference type="Proteomes" id="UP001163105"/>
    </source>
</evidence>
<accession>A0AB34FTC2</accession>
<dbReference type="Gene3D" id="2.70.50.70">
    <property type="match status" value="1"/>
</dbReference>
<reference evidence="3" key="1">
    <citation type="submission" date="2023-01" db="EMBL/GenBank/DDBJ databases">
        <title>The growth and conidiation of Purpureocillium lavendulum are regulated by nitrogen source and histone H3K14 acetylation.</title>
        <authorList>
            <person name="Tang P."/>
            <person name="Han J."/>
            <person name="Zhang C."/>
            <person name="Tang P."/>
            <person name="Qi F."/>
            <person name="Zhang K."/>
            <person name="Liang L."/>
        </authorList>
    </citation>
    <scope>NUCLEOTIDE SEQUENCE</scope>
    <source>
        <strain evidence="3">YMF1.00683</strain>
    </source>
</reference>